<sequence length="507" mass="55200">MTAESQSLLPPPHPDPAEASVSAAVPPTQRRPMVREVRSRFMSPVVPSSSSLSKFPLPDSRCRTQPPCSSSQRHRRLDLDPPSENRSHVSRSLETPFLATHRRREGNPLKENAGGADNCRIALPDTPAVSSSMDRIVASRYRQTPSQRSVDAGMTPATKLLRSSGMSVSGPLAWSSDSASRDDPDEISVCRSESDLGRPGELGLAKLIIDVRCSIPEGEMLPSVSNGFLTERNGNCETVPKGPKSPNWRLPNSPFLSGSLERHAPGLAKKTIMSTTAGKVSLPPVPPGGKMLIDVKKGKKAASHQEDVHILKLLHNHYLQWIFANAKAEAATLSLKEEGERMLFSACAKIGDMHTSVKRKHAELELLRRAANLSAIVESQMPYLEDWSAIKGDYSTSMSETIQALSNVAHQLPISGIAKADVKEVKDALITTAKIMDAVASHVEKFTTKAQQLEVYLSELAKATSGEKVVMEECCGLLSEAYASQVRECSLRSQIIQSQRHQSLLIQ</sequence>
<proteinExistence type="predicted"/>
<dbReference type="EMBL" id="CM042891">
    <property type="protein sequence ID" value="KAI4303582.1"/>
    <property type="molecule type" value="Genomic_DNA"/>
</dbReference>
<gene>
    <name evidence="1" type="ORF">MLD38_039191</name>
</gene>
<organism evidence="1 2">
    <name type="scientific">Melastoma candidum</name>
    <dbReference type="NCBI Taxonomy" id="119954"/>
    <lineage>
        <taxon>Eukaryota</taxon>
        <taxon>Viridiplantae</taxon>
        <taxon>Streptophyta</taxon>
        <taxon>Embryophyta</taxon>
        <taxon>Tracheophyta</taxon>
        <taxon>Spermatophyta</taxon>
        <taxon>Magnoliopsida</taxon>
        <taxon>eudicotyledons</taxon>
        <taxon>Gunneridae</taxon>
        <taxon>Pentapetalae</taxon>
        <taxon>rosids</taxon>
        <taxon>malvids</taxon>
        <taxon>Myrtales</taxon>
        <taxon>Melastomataceae</taxon>
        <taxon>Melastomatoideae</taxon>
        <taxon>Melastomateae</taxon>
        <taxon>Melastoma</taxon>
    </lineage>
</organism>
<comment type="caution">
    <text evidence="1">The sequence shown here is derived from an EMBL/GenBank/DDBJ whole genome shotgun (WGS) entry which is preliminary data.</text>
</comment>
<protein>
    <submittedName>
        <fullName evidence="1">Uncharacterized protein</fullName>
    </submittedName>
</protein>
<accession>A0ACB9L1M0</accession>
<reference evidence="2" key="1">
    <citation type="journal article" date="2023" name="Front. Plant Sci.">
        <title>Chromosomal-level genome assembly of Melastoma candidum provides insights into trichome evolution.</title>
        <authorList>
            <person name="Zhong Y."/>
            <person name="Wu W."/>
            <person name="Sun C."/>
            <person name="Zou P."/>
            <person name="Liu Y."/>
            <person name="Dai S."/>
            <person name="Zhou R."/>
        </authorList>
    </citation>
    <scope>NUCLEOTIDE SEQUENCE [LARGE SCALE GENOMIC DNA]</scope>
</reference>
<dbReference type="Proteomes" id="UP001057402">
    <property type="component" value="Chromosome 12"/>
</dbReference>
<name>A0ACB9L1M0_9MYRT</name>
<evidence type="ECO:0000313" key="2">
    <source>
        <dbReference type="Proteomes" id="UP001057402"/>
    </source>
</evidence>
<evidence type="ECO:0000313" key="1">
    <source>
        <dbReference type="EMBL" id="KAI4303582.1"/>
    </source>
</evidence>
<keyword evidence="2" id="KW-1185">Reference proteome</keyword>